<dbReference type="Proteomes" id="UP000807115">
    <property type="component" value="Chromosome 10"/>
</dbReference>
<dbReference type="EMBL" id="CM027689">
    <property type="protein sequence ID" value="KAG0512372.1"/>
    <property type="molecule type" value="Genomic_DNA"/>
</dbReference>
<accession>A0A921PYV6</accession>
<organism evidence="2 3">
    <name type="scientific">Sorghum bicolor</name>
    <name type="common">Sorghum</name>
    <name type="synonym">Sorghum vulgare</name>
    <dbReference type="NCBI Taxonomy" id="4558"/>
    <lineage>
        <taxon>Eukaryota</taxon>
        <taxon>Viridiplantae</taxon>
        <taxon>Streptophyta</taxon>
        <taxon>Embryophyta</taxon>
        <taxon>Tracheophyta</taxon>
        <taxon>Spermatophyta</taxon>
        <taxon>Magnoliopsida</taxon>
        <taxon>Liliopsida</taxon>
        <taxon>Poales</taxon>
        <taxon>Poaceae</taxon>
        <taxon>PACMAD clade</taxon>
        <taxon>Panicoideae</taxon>
        <taxon>Andropogonodae</taxon>
        <taxon>Andropogoneae</taxon>
        <taxon>Sorghinae</taxon>
        <taxon>Sorghum</taxon>
    </lineage>
</organism>
<dbReference type="Gene3D" id="3.80.10.10">
    <property type="entry name" value="Ribonuclease Inhibitor"/>
    <property type="match status" value="2"/>
</dbReference>
<comment type="caution">
    <text evidence="2">The sequence shown here is derived from an EMBL/GenBank/DDBJ whole genome shotgun (WGS) entry which is preliminary data.</text>
</comment>
<proteinExistence type="predicted"/>
<dbReference type="PANTHER" id="PTHR33463:SF209">
    <property type="entry name" value="DISEASE RESISTANCE PROTEIN RPS2-LIKE"/>
    <property type="match status" value="1"/>
</dbReference>
<sequence length="1125" mass="128424">MPLQEIAIKANNIDGAVEEIIGFLEHTRQWGVIYVDGWLGSALGASAILNALVKQLRSPLSRTATRKAAGLDKIIHIDCSLWQNKRSLQKAIAKELRLPQEVMAFFDQGDEEDDFDGIEQVARGVIPHVKWAILNELSNCKFLVVFHNGSGNYVDLWECGVPVMGVMSKRVLWASQGRFLLHHSRTQEDVISMEELAGLSDVAIWVSPHIYINKNAIMNENDIILHFLLAEADEVARYSGVPGPNSSKIVLECIFYKVLRRNYNIDWGIHAANYWVCDGIIEDENDYGRPAWEIGDALHKNINLDWSMSVMDDLYRILRDTNWRHSEHWVSLTSQDEATTEVSKSFFTFDNMILVGGMFEQSYMSKLRVLHLSHCIFSYSSPPFLGCSNLRFLLLDHCEDKKLEPHDGQKEGCSQDIKTCFHTLWVLELSYTNWHWLLSKEMLDLMVELRELNVKGANNMSMRYLHHCSGSKSSIIKLRVVVTTKSIEDDELVQSTQVLTRSSNKDYGINGVGDNRDQVSSFPDISSWHFLKSIILDGCGELEEIGYNALPPSLESFSFTNNIAATRIKSICFSRCAKLKSMLLTGWFGSLVELDMSDTLVKTLDLRAVKALGLRKIFLLGCENLYAILWPWKENKKIELEVLLIDTTHVTWDREYASKKEESTNGNFTSIESSLVAVHGNDKSLAYSDSYISLRDPRLFRSLLRIKLAKFLHVKISSIGGHKGVAPRANDTTCSYNELPVPLTISLQETSGSLYSMDDIISTFKDNSDETIGANGGDVVDIDIAPTAIMWMWPCPPIPMNSSWVHCYISIQDETPPELHVEGYTTSNTRQETRITLPSFVHERTKILHLHDSLSITSIPGAAPTGIVDLNWDELVWCRVERCPSLEGSVFTPPSIRENEKDIFKCLETFWASQLQNVRYIWHWGTTFILPGEDSFHNLTFLHLEHCPRLVHVLPLYISNDSGCYNLETLEIVCCCELKEVFPTDTEVHEQKPREFPRLKRIHLYELPMLEHIYRHHMLARNLETVKIRGCWSLKRLPAVRRPPRRRHRLSTVAEAELLDSVVSLDGFESDEDKAQSTLPTVDCEEDWWNGLEWSGEEFGHHPWHYKPCHSAYHKRTLLRASVLR</sequence>
<dbReference type="InterPro" id="IPR050905">
    <property type="entry name" value="Plant_NBS-LRR"/>
</dbReference>
<evidence type="ECO:0000313" key="2">
    <source>
        <dbReference type="EMBL" id="KAG0512371.1"/>
    </source>
</evidence>
<dbReference type="InterPro" id="IPR032675">
    <property type="entry name" value="LRR_dom_sf"/>
</dbReference>
<evidence type="ECO:0000313" key="3">
    <source>
        <dbReference type="Proteomes" id="UP000807115"/>
    </source>
</evidence>
<dbReference type="AlphaFoldDB" id="A0A921PYV6"/>
<dbReference type="InterPro" id="IPR057135">
    <property type="entry name" value="At4g27190-like_LRR"/>
</dbReference>
<dbReference type="OMA" id="GIHAANY"/>
<dbReference type="SUPFAM" id="SSF52058">
    <property type="entry name" value="L domain-like"/>
    <property type="match status" value="1"/>
</dbReference>
<name>A0A921PYV6_SORBI</name>
<reference evidence="2" key="2">
    <citation type="submission" date="2020-10" db="EMBL/GenBank/DDBJ databases">
        <authorList>
            <person name="Cooper E.A."/>
            <person name="Brenton Z.W."/>
            <person name="Flinn B.S."/>
            <person name="Jenkins J."/>
            <person name="Shu S."/>
            <person name="Flowers D."/>
            <person name="Luo F."/>
            <person name="Wang Y."/>
            <person name="Xia P."/>
            <person name="Barry K."/>
            <person name="Daum C."/>
            <person name="Lipzen A."/>
            <person name="Yoshinaga Y."/>
            <person name="Schmutz J."/>
            <person name="Saski C."/>
            <person name="Vermerris W."/>
            <person name="Kresovich S."/>
        </authorList>
    </citation>
    <scope>NUCLEOTIDE SEQUENCE</scope>
</reference>
<dbReference type="Pfam" id="PF23247">
    <property type="entry name" value="LRR_RPS2"/>
    <property type="match status" value="1"/>
</dbReference>
<evidence type="ECO:0000259" key="1">
    <source>
        <dbReference type="Pfam" id="PF23247"/>
    </source>
</evidence>
<gene>
    <name evidence="2" type="ORF">BDA96_10G007700</name>
</gene>
<feature type="domain" description="Disease resistance protein At4g27190-like leucine-rich repeats" evidence="1">
    <location>
        <begin position="932"/>
        <end position="1037"/>
    </location>
</feature>
<reference evidence="2" key="1">
    <citation type="journal article" date="2019" name="BMC Genomics">
        <title>A new reference genome for Sorghum bicolor reveals high levels of sequence similarity between sweet and grain genotypes: implications for the genetics of sugar metabolism.</title>
        <authorList>
            <person name="Cooper E.A."/>
            <person name="Brenton Z.W."/>
            <person name="Flinn B.S."/>
            <person name="Jenkins J."/>
            <person name="Shu S."/>
            <person name="Flowers D."/>
            <person name="Luo F."/>
            <person name="Wang Y."/>
            <person name="Xia P."/>
            <person name="Barry K."/>
            <person name="Daum C."/>
            <person name="Lipzen A."/>
            <person name="Yoshinaga Y."/>
            <person name="Schmutz J."/>
            <person name="Saski C."/>
            <person name="Vermerris W."/>
            <person name="Kresovich S."/>
        </authorList>
    </citation>
    <scope>NUCLEOTIDE SEQUENCE</scope>
</reference>
<dbReference type="EMBL" id="CM027689">
    <property type="protein sequence ID" value="KAG0512371.1"/>
    <property type="molecule type" value="Genomic_DNA"/>
</dbReference>
<protein>
    <recommendedName>
        <fullName evidence="1">Disease resistance protein At4g27190-like leucine-rich repeats domain-containing protein</fullName>
    </recommendedName>
</protein>
<dbReference type="Gramene" id="EER87716">
    <property type="protein sequence ID" value="EER87716"/>
    <property type="gene ID" value="SORBI_3010G007000"/>
</dbReference>
<dbReference type="PANTHER" id="PTHR33463">
    <property type="entry name" value="NB-ARC DOMAIN-CONTAINING PROTEIN-RELATED"/>
    <property type="match status" value="1"/>
</dbReference>
<dbReference type="OrthoDB" id="695871at2759"/>